<protein>
    <submittedName>
        <fullName evidence="1">Uncharacterized protein</fullName>
    </submittedName>
</protein>
<dbReference type="AlphaFoldDB" id="A0A0B7BCL8"/>
<evidence type="ECO:0000313" key="1">
    <source>
        <dbReference type="EMBL" id="CEK91064.1"/>
    </source>
</evidence>
<organism evidence="1">
    <name type="scientific">Arion vulgaris</name>
    <dbReference type="NCBI Taxonomy" id="1028688"/>
    <lineage>
        <taxon>Eukaryota</taxon>
        <taxon>Metazoa</taxon>
        <taxon>Spiralia</taxon>
        <taxon>Lophotrochozoa</taxon>
        <taxon>Mollusca</taxon>
        <taxon>Gastropoda</taxon>
        <taxon>Heterobranchia</taxon>
        <taxon>Euthyneura</taxon>
        <taxon>Panpulmonata</taxon>
        <taxon>Eupulmonata</taxon>
        <taxon>Stylommatophora</taxon>
        <taxon>Helicina</taxon>
        <taxon>Arionoidea</taxon>
        <taxon>Arionidae</taxon>
        <taxon>Arion</taxon>
    </lineage>
</organism>
<reference evidence="1" key="1">
    <citation type="submission" date="2014-12" db="EMBL/GenBank/DDBJ databases">
        <title>Insight into the proteome of Arion vulgaris.</title>
        <authorList>
            <person name="Aradska J."/>
            <person name="Bulat T."/>
            <person name="Smidak R."/>
            <person name="Sarate P."/>
            <person name="Gangsoo J."/>
            <person name="Sialana F."/>
            <person name="Bilban M."/>
            <person name="Lubec G."/>
        </authorList>
    </citation>
    <scope>NUCLEOTIDE SEQUENCE</scope>
    <source>
        <tissue evidence="1">Skin</tissue>
    </source>
</reference>
<accession>A0A0B7BCL8</accession>
<gene>
    <name evidence="1" type="primary">ORF180809</name>
</gene>
<dbReference type="EMBL" id="HACG01044199">
    <property type="protein sequence ID" value="CEK91064.1"/>
    <property type="molecule type" value="Transcribed_RNA"/>
</dbReference>
<proteinExistence type="predicted"/>
<feature type="non-terminal residue" evidence="1">
    <location>
        <position position="76"/>
    </location>
</feature>
<sequence>MLKIRKKKLRYFEHIKEHEWLEKTIIEGRIPAKVRPRRRWYTLLESGTSCWKLKYVSICHKLLEDEICWYMTQVVG</sequence>
<name>A0A0B7BCL8_9EUPU</name>